<dbReference type="PRINTS" id="PR00105">
    <property type="entry name" value="C5METTRFRASE"/>
</dbReference>
<keyword evidence="5" id="KW-0680">Restriction system</keyword>
<evidence type="ECO:0000256" key="2">
    <source>
        <dbReference type="ARBA" id="ARBA00022603"/>
    </source>
</evidence>
<organism evidence="9 10">
    <name type="scientific">Desulfuromonas soudanensis</name>
    <dbReference type="NCBI Taxonomy" id="1603606"/>
    <lineage>
        <taxon>Bacteria</taxon>
        <taxon>Pseudomonadati</taxon>
        <taxon>Thermodesulfobacteriota</taxon>
        <taxon>Desulfuromonadia</taxon>
        <taxon>Desulfuromonadales</taxon>
        <taxon>Desulfuromonadaceae</taxon>
        <taxon>Desulfuromonas</taxon>
    </lineage>
</organism>
<accession>A0A0M4DAX0</accession>
<evidence type="ECO:0000256" key="8">
    <source>
        <dbReference type="RuleBase" id="RU000416"/>
    </source>
</evidence>
<dbReference type="InterPro" id="IPR029063">
    <property type="entry name" value="SAM-dependent_MTases_sf"/>
</dbReference>
<dbReference type="SUPFAM" id="SSF53335">
    <property type="entry name" value="S-adenosyl-L-methionine-dependent methyltransferases"/>
    <property type="match status" value="1"/>
</dbReference>
<evidence type="ECO:0000313" key="10">
    <source>
        <dbReference type="Proteomes" id="UP000057158"/>
    </source>
</evidence>
<dbReference type="PATRIC" id="fig|1603606.3.peg.2869"/>
<dbReference type="Gene3D" id="3.40.50.150">
    <property type="entry name" value="Vaccinia Virus protein VP39"/>
    <property type="match status" value="1"/>
</dbReference>
<evidence type="ECO:0000256" key="6">
    <source>
        <dbReference type="ARBA" id="ARBA00047422"/>
    </source>
</evidence>
<dbReference type="EMBL" id="CP010802">
    <property type="protein sequence ID" value="ALC17392.1"/>
    <property type="molecule type" value="Genomic_DNA"/>
</dbReference>
<dbReference type="REBASE" id="125814">
    <property type="entry name" value="M.DspWTLORF2640P"/>
</dbReference>
<dbReference type="AlphaFoldDB" id="A0A0M4DAX0"/>
<keyword evidence="3 7" id="KW-0808">Transferase</keyword>
<dbReference type="PROSITE" id="PS00095">
    <property type="entry name" value="C5_MTASE_2"/>
    <property type="match status" value="1"/>
</dbReference>
<evidence type="ECO:0000256" key="5">
    <source>
        <dbReference type="ARBA" id="ARBA00022747"/>
    </source>
</evidence>
<dbReference type="OrthoDB" id="9813719at2"/>
<evidence type="ECO:0000256" key="7">
    <source>
        <dbReference type="PROSITE-ProRule" id="PRU01016"/>
    </source>
</evidence>
<dbReference type="RefSeq" id="WP_082351273.1">
    <property type="nucleotide sequence ID" value="NZ_CP010802.1"/>
</dbReference>
<feature type="active site" evidence="7">
    <location>
        <position position="87"/>
    </location>
</feature>
<keyword evidence="4 7" id="KW-0949">S-adenosyl-L-methionine</keyword>
<evidence type="ECO:0000256" key="1">
    <source>
        <dbReference type="ARBA" id="ARBA00011975"/>
    </source>
</evidence>
<dbReference type="KEGG" id="des:DSOUD_2640"/>
<dbReference type="STRING" id="1603606.DSOUD_2640"/>
<name>A0A0M4DAX0_9BACT</name>
<dbReference type="GO" id="GO:0044027">
    <property type="term" value="P:negative regulation of gene expression via chromosomal CpG island methylation"/>
    <property type="evidence" value="ECO:0007669"/>
    <property type="project" value="TreeGrafter"/>
</dbReference>
<dbReference type="EC" id="2.1.1.37" evidence="1"/>
<dbReference type="Gene3D" id="3.90.120.10">
    <property type="entry name" value="DNA Methylase, subunit A, domain 2"/>
    <property type="match status" value="1"/>
</dbReference>
<evidence type="ECO:0000256" key="3">
    <source>
        <dbReference type="ARBA" id="ARBA00022679"/>
    </source>
</evidence>
<evidence type="ECO:0000313" key="9">
    <source>
        <dbReference type="EMBL" id="ALC17392.1"/>
    </source>
</evidence>
<proteinExistence type="inferred from homology"/>
<reference evidence="9 10" key="1">
    <citation type="submission" date="2015-07" db="EMBL/GenBank/DDBJ databases">
        <title>Isolation and Genomic Characterization of a Novel Halophilic Metal-Reducing Deltaproteobacterium from the Deep Subsurface.</title>
        <authorList>
            <person name="Badalamenti J.P."/>
            <person name="Summers Z.M."/>
            <person name="Gralnick J.A."/>
            <person name="Bond D.R."/>
        </authorList>
    </citation>
    <scope>NUCLEOTIDE SEQUENCE [LARGE SCALE GENOMIC DNA]</scope>
    <source>
        <strain evidence="9 10">WTL</strain>
    </source>
</reference>
<dbReference type="InterPro" id="IPR050390">
    <property type="entry name" value="C5-Methyltransferase"/>
</dbReference>
<dbReference type="Pfam" id="PF00145">
    <property type="entry name" value="DNA_methylase"/>
    <property type="match status" value="1"/>
</dbReference>
<dbReference type="InterPro" id="IPR001525">
    <property type="entry name" value="C5_MeTfrase"/>
</dbReference>
<gene>
    <name evidence="9" type="ORF">DSOUD_2640</name>
</gene>
<dbReference type="PANTHER" id="PTHR10629">
    <property type="entry name" value="CYTOSINE-SPECIFIC METHYLTRANSFERASE"/>
    <property type="match status" value="1"/>
</dbReference>
<dbReference type="GO" id="GO:0009307">
    <property type="term" value="P:DNA restriction-modification system"/>
    <property type="evidence" value="ECO:0007669"/>
    <property type="project" value="UniProtKB-KW"/>
</dbReference>
<keyword evidence="10" id="KW-1185">Reference proteome</keyword>
<comment type="similarity">
    <text evidence="7 8">Belongs to the class I-like SAM-binding methyltransferase superfamily. C5-methyltransferase family.</text>
</comment>
<dbReference type="GO" id="GO:0003886">
    <property type="term" value="F:DNA (cytosine-5-)-methyltransferase activity"/>
    <property type="evidence" value="ECO:0007669"/>
    <property type="project" value="UniProtKB-EC"/>
</dbReference>
<dbReference type="Proteomes" id="UP000057158">
    <property type="component" value="Chromosome"/>
</dbReference>
<protein>
    <recommendedName>
        <fullName evidence="1">DNA (cytosine-5-)-methyltransferase</fullName>
        <ecNumber evidence="1">2.1.1.37</ecNumber>
    </recommendedName>
</protein>
<dbReference type="PANTHER" id="PTHR10629:SF52">
    <property type="entry name" value="DNA (CYTOSINE-5)-METHYLTRANSFERASE 1"/>
    <property type="match status" value="1"/>
</dbReference>
<dbReference type="GO" id="GO:0032259">
    <property type="term" value="P:methylation"/>
    <property type="evidence" value="ECO:0007669"/>
    <property type="project" value="UniProtKB-KW"/>
</dbReference>
<keyword evidence="2 7" id="KW-0489">Methyltransferase</keyword>
<dbReference type="PROSITE" id="PS51679">
    <property type="entry name" value="SAM_MT_C5"/>
    <property type="match status" value="1"/>
</dbReference>
<dbReference type="NCBIfam" id="TIGR00675">
    <property type="entry name" value="dcm"/>
    <property type="match status" value="1"/>
</dbReference>
<dbReference type="GO" id="GO:0003677">
    <property type="term" value="F:DNA binding"/>
    <property type="evidence" value="ECO:0007669"/>
    <property type="project" value="TreeGrafter"/>
</dbReference>
<sequence length="355" mass="40200">MARPIEVNKKVEAIDLFCGIGGLTYGMQKAGIVILAGLDFDKSCKYAYEENNDTEFIDADISTYPSEKLIIKYSKKAIKVLVGCAPCQTFSKHTQKNKDRSLDKKWNLLYSFSDKITEIKPDIISMENVPGLTKYSVFTDFISHLVGLGYHVSHKIVKCEEYGVPQFRRRLVLLASRLGEINLIPETHKAKIKQKTVRDVIGQLPPLDAGTTDPKDRIHRSAFLSNLNLKRIKQSMPDGTWRDWDTSLLPDCYTKASGQSYSSVYGRLNWNRPSVTMTTQFFSYGTGRFGHPSQNRALSLREGAILQTFPRNYKFVNPKEEFSFKIIGRHIGNAVPVRLGEIIGRSILKHIKDVS</sequence>
<evidence type="ECO:0000256" key="4">
    <source>
        <dbReference type="ARBA" id="ARBA00022691"/>
    </source>
</evidence>
<comment type="catalytic activity">
    <reaction evidence="6">
        <text>a 2'-deoxycytidine in DNA + S-adenosyl-L-methionine = a 5-methyl-2'-deoxycytidine in DNA + S-adenosyl-L-homocysteine + H(+)</text>
        <dbReference type="Rhea" id="RHEA:13681"/>
        <dbReference type="Rhea" id="RHEA-COMP:11369"/>
        <dbReference type="Rhea" id="RHEA-COMP:11370"/>
        <dbReference type="ChEBI" id="CHEBI:15378"/>
        <dbReference type="ChEBI" id="CHEBI:57856"/>
        <dbReference type="ChEBI" id="CHEBI:59789"/>
        <dbReference type="ChEBI" id="CHEBI:85452"/>
        <dbReference type="ChEBI" id="CHEBI:85454"/>
        <dbReference type="EC" id="2.1.1.37"/>
    </reaction>
</comment>
<dbReference type="InterPro" id="IPR031303">
    <property type="entry name" value="C5_meth_CS"/>
</dbReference>